<dbReference type="PROSITE" id="PS00181">
    <property type="entry name" value="GLNA_ATP"/>
    <property type="match status" value="1"/>
</dbReference>
<evidence type="ECO:0000256" key="2">
    <source>
        <dbReference type="ARBA" id="ARBA00022598"/>
    </source>
</evidence>
<dbReference type="PROSITE" id="PS51987">
    <property type="entry name" value="GS_CATALYTIC"/>
    <property type="match status" value="1"/>
</dbReference>
<dbReference type="OrthoDB" id="9789509at2"/>
<dbReference type="PANTHER" id="PTHR43785:SF12">
    <property type="entry name" value="TYPE-1 GLUTAMINE SYNTHETASE 2"/>
    <property type="match status" value="1"/>
</dbReference>
<dbReference type="Pfam" id="PF00120">
    <property type="entry name" value="Gln-synt_C"/>
    <property type="match status" value="1"/>
</dbReference>
<evidence type="ECO:0000256" key="3">
    <source>
        <dbReference type="ARBA" id="ARBA00022842"/>
    </source>
</evidence>
<reference evidence="7 8" key="1">
    <citation type="submission" date="2018-11" db="EMBL/GenBank/DDBJ databases">
        <title>Genomic Encyclopedia of Type Strains, Phase IV (KMG-IV): sequencing the most valuable type-strain genomes for metagenomic binning, comparative biology and taxonomic classification.</title>
        <authorList>
            <person name="Goeker M."/>
        </authorList>
    </citation>
    <scope>NUCLEOTIDE SEQUENCE [LARGE SCALE GENOMIC DNA]</scope>
    <source>
        <strain evidence="7 8">DSM 100316</strain>
    </source>
</reference>
<dbReference type="SMART" id="SM01230">
    <property type="entry name" value="Gln-synt_C"/>
    <property type="match status" value="1"/>
</dbReference>
<sequence length="460" mass="50721">MAVDGVAESSCSIQDSALLARFLEKNPQVDVFEVILVDVSGGLRGKWVERANIAKLCCGGLKLPLSTLLFDIWGRDPEASVFEHGDEDGIAVPSIRSLSLVPWLKRPTAQLLISLRDIDGDDCDYDPRTMLASLLERFKQQGLTPVLATEMEFFLLQQERDGDGTPRHTEGNTRLQGIQAGQTYGIDAMQEMADFMHAVRDACVEQQLPIDTLIKEASPSQYEINLYHQPDALLAADQAVLLQRAIKGVAREHGYSASFMAKPFGEQAGNGMHVHCSLLDKQGNNVFDDGSEQGSELLRHAVAGCMAVMEESMLLFAPNVNSYRRFQCGSHAPLAPSWGYENRTCALRIPAGSTKAMRIEHRVGGADANPYLSICAILAGMLYGIENKLASAAPIEGNAYDQLTATLPRYLPDAIERFANSKILPNYLGTNFYRHFAVVKRQELAEFDRQVTALEYDSYL</sequence>
<dbReference type="InterPro" id="IPR008146">
    <property type="entry name" value="Gln_synth_cat_dom"/>
</dbReference>
<comment type="cofactor">
    <cofactor evidence="1">
        <name>Mg(2+)</name>
        <dbReference type="ChEBI" id="CHEBI:18420"/>
    </cofactor>
</comment>
<accession>A0A3N2DQ82</accession>
<feature type="domain" description="GS catalytic" evidence="6">
    <location>
        <begin position="127"/>
        <end position="460"/>
    </location>
</feature>
<evidence type="ECO:0000259" key="6">
    <source>
        <dbReference type="PROSITE" id="PS51987"/>
    </source>
</evidence>
<evidence type="ECO:0000256" key="5">
    <source>
        <dbReference type="RuleBase" id="RU000384"/>
    </source>
</evidence>
<dbReference type="PANTHER" id="PTHR43785">
    <property type="entry name" value="GAMMA-GLUTAMYLPUTRESCINE SYNTHETASE"/>
    <property type="match status" value="1"/>
</dbReference>
<dbReference type="GO" id="GO:0006598">
    <property type="term" value="P:polyamine catabolic process"/>
    <property type="evidence" value="ECO:0007669"/>
    <property type="project" value="TreeGrafter"/>
</dbReference>
<evidence type="ECO:0000256" key="1">
    <source>
        <dbReference type="ARBA" id="ARBA00001946"/>
    </source>
</evidence>
<comment type="caution">
    <text evidence="7">The sequence shown here is derived from an EMBL/GenBank/DDBJ whole genome shotgun (WGS) entry which is preliminary data.</text>
</comment>
<comment type="similarity">
    <text evidence="4 5">Belongs to the glutamine synthetase family.</text>
</comment>
<proteinExistence type="inferred from homology"/>
<organism evidence="7 8">
    <name type="scientific">Sinobacterium caligoides</name>
    <dbReference type="NCBI Taxonomy" id="933926"/>
    <lineage>
        <taxon>Bacteria</taxon>
        <taxon>Pseudomonadati</taxon>
        <taxon>Pseudomonadota</taxon>
        <taxon>Gammaproteobacteria</taxon>
        <taxon>Cellvibrionales</taxon>
        <taxon>Spongiibacteraceae</taxon>
        <taxon>Sinobacterium</taxon>
    </lineage>
</organism>
<dbReference type="SUPFAM" id="SSF55931">
    <property type="entry name" value="Glutamine synthetase/guanido kinase"/>
    <property type="match status" value="1"/>
</dbReference>
<dbReference type="GO" id="GO:0004356">
    <property type="term" value="F:glutamine synthetase activity"/>
    <property type="evidence" value="ECO:0007669"/>
    <property type="project" value="InterPro"/>
</dbReference>
<dbReference type="InterPro" id="IPR027303">
    <property type="entry name" value="Gln_synth_gly_rich_site"/>
</dbReference>
<evidence type="ECO:0000313" key="8">
    <source>
        <dbReference type="Proteomes" id="UP000275394"/>
    </source>
</evidence>
<evidence type="ECO:0000256" key="4">
    <source>
        <dbReference type="PROSITE-ProRule" id="PRU01331"/>
    </source>
</evidence>
<evidence type="ECO:0000313" key="7">
    <source>
        <dbReference type="EMBL" id="ROS01465.1"/>
    </source>
</evidence>
<dbReference type="InterPro" id="IPR036651">
    <property type="entry name" value="Gln_synt_N_sf"/>
</dbReference>
<dbReference type="RefSeq" id="WP_123712254.1">
    <property type="nucleotide sequence ID" value="NZ_RKHR01000004.1"/>
</dbReference>
<keyword evidence="8" id="KW-1185">Reference proteome</keyword>
<keyword evidence="2" id="KW-0436">Ligase</keyword>
<keyword evidence="3" id="KW-0460">Magnesium</keyword>
<dbReference type="Proteomes" id="UP000275394">
    <property type="component" value="Unassembled WGS sequence"/>
</dbReference>
<dbReference type="AlphaFoldDB" id="A0A3N2DQ82"/>
<dbReference type="EMBL" id="RKHR01000004">
    <property type="protein sequence ID" value="ROS01465.1"/>
    <property type="molecule type" value="Genomic_DNA"/>
</dbReference>
<dbReference type="SUPFAM" id="SSF54368">
    <property type="entry name" value="Glutamine synthetase, N-terminal domain"/>
    <property type="match status" value="1"/>
</dbReference>
<dbReference type="GO" id="GO:0006542">
    <property type="term" value="P:glutamine biosynthetic process"/>
    <property type="evidence" value="ECO:0007669"/>
    <property type="project" value="InterPro"/>
</dbReference>
<dbReference type="Gene3D" id="3.30.590.10">
    <property type="entry name" value="Glutamine synthetase/guanido kinase, catalytic domain"/>
    <property type="match status" value="1"/>
</dbReference>
<name>A0A3N2DQ82_9GAMM</name>
<gene>
    <name evidence="7" type="ORF">EDC56_1907</name>
</gene>
<protein>
    <submittedName>
        <fullName evidence="7">Glutamine synthetase</fullName>
    </submittedName>
</protein>
<dbReference type="InterPro" id="IPR014746">
    <property type="entry name" value="Gln_synth/guanido_kin_cat_dom"/>
</dbReference>